<dbReference type="Proteomes" id="UP000003835">
    <property type="component" value="Unassembled WGS sequence"/>
</dbReference>
<dbReference type="HOGENOM" id="CLU_001042_2_2_3"/>
<evidence type="ECO:0000313" key="9">
    <source>
        <dbReference type="EMBL" id="EDX71268.1"/>
    </source>
</evidence>
<dbReference type="InterPro" id="IPR003395">
    <property type="entry name" value="RecF/RecN/SMC_N"/>
</dbReference>
<dbReference type="InterPro" id="IPR036277">
    <property type="entry name" value="SMC_hinge_sf"/>
</dbReference>
<evidence type="ECO:0000256" key="2">
    <source>
        <dbReference type="ARBA" id="ARBA00022741"/>
    </source>
</evidence>
<keyword evidence="5 6" id="KW-0238">DNA-binding</keyword>
<dbReference type="CDD" id="cd03278">
    <property type="entry name" value="ABC_SMC_barmotin"/>
    <property type="match status" value="1"/>
</dbReference>
<evidence type="ECO:0000259" key="8">
    <source>
        <dbReference type="SMART" id="SM00968"/>
    </source>
</evidence>
<dbReference type="InterPro" id="IPR024704">
    <property type="entry name" value="SMC"/>
</dbReference>
<comment type="similarity">
    <text evidence="6">Belongs to the SMC family.</text>
</comment>
<dbReference type="GO" id="GO:0003677">
    <property type="term" value="F:DNA binding"/>
    <property type="evidence" value="ECO:0007669"/>
    <property type="project" value="UniProtKB-UniRule"/>
</dbReference>
<dbReference type="STRING" id="118168.MC7420_3383"/>
<evidence type="ECO:0000256" key="1">
    <source>
        <dbReference type="ARBA" id="ARBA00022490"/>
    </source>
</evidence>
<keyword evidence="3 6" id="KW-0067">ATP-binding</keyword>
<keyword evidence="10" id="KW-1185">Reference proteome</keyword>
<keyword evidence="1 6" id="KW-0963">Cytoplasm</keyword>
<dbReference type="GO" id="GO:0030261">
    <property type="term" value="P:chromosome condensation"/>
    <property type="evidence" value="ECO:0007669"/>
    <property type="project" value="InterPro"/>
</dbReference>
<feature type="coiled-coil region" evidence="6">
    <location>
        <begin position="333"/>
        <end position="395"/>
    </location>
</feature>
<dbReference type="Gene3D" id="3.40.50.300">
    <property type="entry name" value="P-loop containing nucleotide triphosphate hydrolases"/>
    <property type="match status" value="2"/>
</dbReference>
<dbReference type="SUPFAM" id="SSF75553">
    <property type="entry name" value="Smc hinge domain"/>
    <property type="match status" value="1"/>
</dbReference>
<dbReference type="InterPro" id="IPR010935">
    <property type="entry name" value="SMC_hinge"/>
</dbReference>
<dbReference type="GO" id="GO:0005737">
    <property type="term" value="C:cytoplasm"/>
    <property type="evidence" value="ECO:0007669"/>
    <property type="project" value="UniProtKB-SubCell"/>
</dbReference>
<dbReference type="InterPro" id="IPR027417">
    <property type="entry name" value="P-loop_NTPase"/>
</dbReference>
<comment type="function">
    <text evidence="6">Required for chromosome condensation and partitioning.</text>
</comment>
<sequence>MVHVKRLELTNFKSFGGTTQIPMLPGFTVVSGPNGSGKSNILDALLFCLGLSSSKGMRAERLPDLVNHNKERRSTVEARVTVTFDLSDAPDILGVEEIPENSESDAEKEEETEEDNPNSQPLTPQSTEWTVTRRLRVTKQNTYTSTYYINGESCTLTQLHEQLNRLRVYPEGYNVVLQGDVTSIISMNSRERREIIDELAGVAAFDRKITQTKDTLNEVKEREDRCRIIEKELITQRDRLAADRIKAEKYKKLRAELQEKQQWELVLKWRSLQQQVAHLISLMEKGEQDERQLTQQLHTIESEIRQGTEQLATLNTRVKALGEEEQVAVSATLASQDAERRQLQRRQQELIQNLADTEANQQNTQNEIQQQEERLQQLQAERHHLDTQIIASRRQEREAAQTALNASREQADAIASASEAWVQHQNTLTRQIEARLQTLNPQRTEQAQLQERHNQLSRQIDEQTQILERIAPELASKQTQAAELEGQLNAVSQQIQTLAQTLAANEQELQTQRQTQTRLLSEQRDKQRQLDKLEAQAQAQQEAQGTYATKIVLQADIPGVHGLVAQLGRVEPHYQLALETSAGGRLGHVVVEDDAVAAVGIELLKQKRAGRATFLPLNKIKPPRFSPIVALRHAQGFIDYAVHLIDCEPRYQTIFAYVFGSTVVFETLSTARPYLGQCRIVTLDGELLESSGAMTGGSSSYRSGLHFGISDTSDSAEMMALRDRLQDIEAMLKRCDEWLERESATAKQLTQTLTDARETRSQTQLRLEQSRKDIQGLTEQQTQVRSLLAKNTQEVQTAAERLQQLNQDLPAQERQLQALREQLAQLEAEQTPQEWQQIQSQIKTQEAVLGDREQALREAEKQLQALENQHQRTNEQLATSYQRIAEYQTQHQSIQEQQAEINRQLEAIEVQIEQTQARLTQLEQRLGEAKQERDRVEAILRNQHLNQQKLSWQRQKLQETQVTRQEKLTTLQTQLEIQQAELPDPLPEVSLMVETGDKGDGGDGEDKEASRDIPAERLEDEAGNQQGGEAGLVSSGSQENDSRETHPYSISQITVQLEKLQRDIRNGQKRLEAMEPVNMLALEEYDHTQARLQELSEKLATLEAERTELLLRIENFTTLRLRAFKESFDAINQNFQTIFAELSEGDGHLQLDDTDDPFNGGLNLVAHPKGKPVQRLASMSGGEKSLTALSFIFALQRYRPSPFYAFDEVDMFLDGANVERLARMIKQQAKLAQFIVVSLRRPMIESAERTIGVTQARGAYTQVLGLKLGSAKRD</sequence>
<comment type="domain">
    <text evidence="6">Contains large globular domains required for ATP hydrolysis at each terminus and a third globular domain forming a flexible hinge near the middle of the molecule. These domains are separated by coiled-coil structures.</text>
</comment>
<proteinExistence type="inferred from homology"/>
<dbReference type="HAMAP" id="MF_01894">
    <property type="entry name" value="Smc_prok"/>
    <property type="match status" value="1"/>
</dbReference>
<dbReference type="eggNOG" id="COG1196">
    <property type="taxonomic scope" value="Bacteria"/>
</dbReference>
<protein>
    <recommendedName>
        <fullName evidence="6">Chromosome partition protein Smc</fullName>
    </recommendedName>
</protein>
<feature type="coiled-coil region" evidence="6">
    <location>
        <begin position="739"/>
        <end position="939"/>
    </location>
</feature>
<dbReference type="Gene3D" id="3.30.70.1620">
    <property type="match status" value="1"/>
</dbReference>
<dbReference type="GO" id="GO:0007059">
    <property type="term" value="P:chromosome segregation"/>
    <property type="evidence" value="ECO:0007669"/>
    <property type="project" value="UniProtKB-UniRule"/>
</dbReference>
<dbReference type="Gene3D" id="1.20.1060.20">
    <property type="match status" value="1"/>
</dbReference>
<dbReference type="RefSeq" id="WP_006105800.1">
    <property type="nucleotide sequence ID" value="NZ_DS989874.1"/>
</dbReference>
<evidence type="ECO:0000256" key="7">
    <source>
        <dbReference type="SAM" id="MobiDB-lite"/>
    </source>
</evidence>
<keyword evidence="2 6" id="KW-0547">Nucleotide-binding</keyword>
<feature type="binding site" evidence="6">
    <location>
        <begin position="33"/>
        <end position="40"/>
    </location>
    <ligand>
        <name>ATP</name>
        <dbReference type="ChEBI" id="CHEBI:30616"/>
    </ligand>
</feature>
<evidence type="ECO:0000256" key="4">
    <source>
        <dbReference type="ARBA" id="ARBA00023054"/>
    </source>
</evidence>
<evidence type="ECO:0000256" key="6">
    <source>
        <dbReference type="HAMAP-Rule" id="MF_01894"/>
    </source>
</evidence>
<dbReference type="GO" id="GO:0006260">
    <property type="term" value="P:DNA replication"/>
    <property type="evidence" value="ECO:0007669"/>
    <property type="project" value="UniProtKB-UniRule"/>
</dbReference>
<dbReference type="SMART" id="SM00968">
    <property type="entry name" value="SMC_hinge"/>
    <property type="match status" value="1"/>
</dbReference>
<dbReference type="OrthoDB" id="9808768at2"/>
<dbReference type="Pfam" id="PF06470">
    <property type="entry name" value="SMC_hinge"/>
    <property type="match status" value="1"/>
</dbReference>
<dbReference type="Pfam" id="PF02463">
    <property type="entry name" value="SMC_N"/>
    <property type="match status" value="2"/>
</dbReference>
<dbReference type="AlphaFoldDB" id="B4W3G7"/>
<comment type="subunit">
    <text evidence="6">Homodimer.</text>
</comment>
<dbReference type="NCBIfam" id="TIGR02169">
    <property type="entry name" value="SMC_prok_A"/>
    <property type="match status" value="1"/>
</dbReference>
<feature type="compositionally biased region" description="Basic and acidic residues" evidence="7">
    <location>
        <begin position="1007"/>
        <end position="1017"/>
    </location>
</feature>
<feature type="domain" description="SMC hinge" evidence="8">
    <location>
        <begin position="558"/>
        <end position="675"/>
    </location>
</feature>
<organism evidence="9 10">
    <name type="scientific">Coleofasciculus chthonoplastes PCC 7420</name>
    <dbReference type="NCBI Taxonomy" id="118168"/>
    <lineage>
        <taxon>Bacteria</taxon>
        <taxon>Bacillati</taxon>
        <taxon>Cyanobacteriota</taxon>
        <taxon>Cyanophyceae</taxon>
        <taxon>Coleofasciculales</taxon>
        <taxon>Coleofasciculaceae</taxon>
        <taxon>Coleofasciculus</taxon>
    </lineage>
</organism>
<dbReference type="EMBL" id="DS989874">
    <property type="protein sequence ID" value="EDX71268.1"/>
    <property type="molecule type" value="Genomic_DNA"/>
</dbReference>
<dbReference type="InterPro" id="IPR011890">
    <property type="entry name" value="SMC_prok"/>
</dbReference>
<dbReference type="SUPFAM" id="SSF52540">
    <property type="entry name" value="P-loop containing nucleoside triphosphate hydrolases"/>
    <property type="match status" value="2"/>
</dbReference>
<evidence type="ECO:0000256" key="5">
    <source>
        <dbReference type="ARBA" id="ARBA00023125"/>
    </source>
</evidence>
<feature type="region of interest" description="Disordered" evidence="7">
    <location>
        <begin position="513"/>
        <end position="535"/>
    </location>
</feature>
<feature type="region of interest" description="Disordered" evidence="7">
    <location>
        <begin position="93"/>
        <end position="129"/>
    </location>
</feature>
<feature type="compositionally biased region" description="Acidic residues" evidence="7">
    <location>
        <begin position="97"/>
        <end position="116"/>
    </location>
</feature>
<dbReference type="SUPFAM" id="SSF57997">
    <property type="entry name" value="Tropomyosin"/>
    <property type="match status" value="1"/>
</dbReference>
<comment type="subcellular location">
    <subcellularLocation>
        <location evidence="6">Cytoplasm</location>
    </subcellularLocation>
</comment>
<evidence type="ECO:0000256" key="3">
    <source>
        <dbReference type="ARBA" id="ARBA00022840"/>
    </source>
</evidence>
<dbReference type="GO" id="GO:0007062">
    <property type="term" value="P:sister chromatid cohesion"/>
    <property type="evidence" value="ECO:0007669"/>
    <property type="project" value="InterPro"/>
</dbReference>
<feature type="compositionally biased region" description="Polar residues" evidence="7">
    <location>
        <begin position="120"/>
        <end position="129"/>
    </location>
</feature>
<evidence type="ECO:0000313" key="10">
    <source>
        <dbReference type="Proteomes" id="UP000003835"/>
    </source>
</evidence>
<gene>
    <name evidence="6" type="primary">smc</name>
    <name evidence="9" type="ORF">MC7420_3383</name>
</gene>
<dbReference type="GO" id="GO:0016887">
    <property type="term" value="F:ATP hydrolysis activity"/>
    <property type="evidence" value="ECO:0007669"/>
    <property type="project" value="InterPro"/>
</dbReference>
<accession>B4W3G7</accession>
<dbReference type="GO" id="GO:0005694">
    <property type="term" value="C:chromosome"/>
    <property type="evidence" value="ECO:0007669"/>
    <property type="project" value="InterPro"/>
</dbReference>
<feature type="region of interest" description="Disordered" evidence="7">
    <location>
        <begin position="978"/>
        <end position="1051"/>
    </location>
</feature>
<feature type="compositionally biased region" description="Basic and acidic residues" evidence="7">
    <location>
        <begin position="521"/>
        <end position="534"/>
    </location>
</feature>
<feature type="coiled-coil region" evidence="6">
    <location>
        <begin position="202"/>
        <end position="303"/>
    </location>
</feature>
<dbReference type="PANTHER" id="PTHR18937">
    <property type="entry name" value="STRUCTURAL MAINTENANCE OF CHROMOSOMES SMC FAMILY MEMBER"/>
    <property type="match status" value="1"/>
</dbReference>
<dbReference type="PIRSF" id="PIRSF005719">
    <property type="entry name" value="SMC"/>
    <property type="match status" value="1"/>
</dbReference>
<reference evidence="9 10" key="1">
    <citation type="submission" date="2008-07" db="EMBL/GenBank/DDBJ databases">
        <authorList>
            <person name="Tandeau de Marsac N."/>
            <person name="Ferriera S."/>
            <person name="Johnson J."/>
            <person name="Kravitz S."/>
            <person name="Beeson K."/>
            <person name="Sutton G."/>
            <person name="Rogers Y.-H."/>
            <person name="Friedman R."/>
            <person name="Frazier M."/>
            <person name="Venter J.C."/>
        </authorList>
    </citation>
    <scope>NUCLEOTIDE SEQUENCE [LARGE SCALE GENOMIC DNA]</scope>
    <source>
        <strain evidence="9 10">PCC 7420</strain>
    </source>
</reference>
<name>B4W3G7_9CYAN</name>
<dbReference type="GO" id="GO:0005524">
    <property type="term" value="F:ATP binding"/>
    <property type="evidence" value="ECO:0007669"/>
    <property type="project" value="UniProtKB-UniRule"/>
</dbReference>
<keyword evidence="4 6" id="KW-0175">Coiled coil</keyword>